<dbReference type="Gene3D" id="1.10.260.40">
    <property type="entry name" value="lambda repressor-like DNA-binding domains"/>
    <property type="match status" value="1"/>
</dbReference>
<sequence length="112" mass="12541">MPQVSDRAYSRYSREALMLLGQMIRMARIERKITTQELSERAGISRTLLQRIERGDPGCAIGAVFEAATIAGVPLFTPERGGLTLQINDVESRLTLLPKTVRRPKPVINDDF</sequence>
<dbReference type="RefSeq" id="WP_272747579.1">
    <property type="nucleotide sequence ID" value="NZ_JAQQKX010000004.1"/>
</dbReference>
<dbReference type="InterPro" id="IPR001387">
    <property type="entry name" value="Cro/C1-type_HTH"/>
</dbReference>
<dbReference type="SMART" id="SM00530">
    <property type="entry name" value="HTH_XRE"/>
    <property type="match status" value="1"/>
</dbReference>
<evidence type="ECO:0000313" key="2">
    <source>
        <dbReference type="EMBL" id="MDC7683101.1"/>
    </source>
</evidence>
<dbReference type="InterPro" id="IPR010982">
    <property type="entry name" value="Lambda_DNA-bd_dom_sf"/>
</dbReference>
<dbReference type="SUPFAM" id="SSF47413">
    <property type="entry name" value="lambda repressor-like DNA-binding domains"/>
    <property type="match status" value="1"/>
</dbReference>
<comment type="caution">
    <text evidence="2">The sequence shown here is derived from an EMBL/GenBank/DDBJ whole genome shotgun (WGS) entry which is preliminary data.</text>
</comment>
<dbReference type="PROSITE" id="PS50943">
    <property type="entry name" value="HTH_CROC1"/>
    <property type="match status" value="1"/>
</dbReference>
<evidence type="ECO:0000313" key="3">
    <source>
        <dbReference type="Proteomes" id="UP001214854"/>
    </source>
</evidence>
<protein>
    <submittedName>
        <fullName evidence="2">Helix-turn-helix transcriptional regulator</fullName>
    </submittedName>
</protein>
<proteinExistence type="predicted"/>
<organism evidence="2 3">
    <name type="scientific">Asticcacaulis aquaticus</name>
    <dbReference type="NCBI Taxonomy" id="2984212"/>
    <lineage>
        <taxon>Bacteria</taxon>
        <taxon>Pseudomonadati</taxon>
        <taxon>Pseudomonadota</taxon>
        <taxon>Alphaproteobacteria</taxon>
        <taxon>Caulobacterales</taxon>
        <taxon>Caulobacteraceae</taxon>
        <taxon>Asticcacaulis</taxon>
    </lineage>
</organism>
<gene>
    <name evidence="2" type="ORF">PQU92_07420</name>
</gene>
<name>A0ABT5HSQ9_9CAUL</name>
<reference evidence="2 3" key="1">
    <citation type="submission" date="2023-01" db="EMBL/GenBank/DDBJ databases">
        <title>Novel species of the genus Asticcacaulis isolated from rivers.</title>
        <authorList>
            <person name="Lu H."/>
        </authorList>
    </citation>
    <scope>NUCLEOTIDE SEQUENCE [LARGE SCALE GENOMIC DNA]</scope>
    <source>
        <strain evidence="2 3">BYS171W</strain>
    </source>
</reference>
<keyword evidence="3" id="KW-1185">Reference proteome</keyword>
<dbReference type="Proteomes" id="UP001214854">
    <property type="component" value="Unassembled WGS sequence"/>
</dbReference>
<evidence type="ECO:0000259" key="1">
    <source>
        <dbReference type="PROSITE" id="PS50943"/>
    </source>
</evidence>
<dbReference type="EMBL" id="JAQQKX010000004">
    <property type="protein sequence ID" value="MDC7683101.1"/>
    <property type="molecule type" value="Genomic_DNA"/>
</dbReference>
<dbReference type="Pfam" id="PF13560">
    <property type="entry name" value="HTH_31"/>
    <property type="match status" value="1"/>
</dbReference>
<dbReference type="CDD" id="cd00093">
    <property type="entry name" value="HTH_XRE"/>
    <property type="match status" value="1"/>
</dbReference>
<accession>A0ABT5HSQ9</accession>
<feature type="domain" description="HTH cro/C1-type" evidence="1">
    <location>
        <begin position="24"/>
        <end position="55"/>
    </location>
</feature>